<feature type="transmembrane region" description="Helical" evidence="1">
    <location>
        <begin position="250"/>
        <end position="268"/>
    </location>
</feature>
<feature type="transmembrane region" description="Helical" evidence="1">
    <location>
        <begin position="288"/>
        <end position="310"/>
    </location>
</feature>
<dbReference type="PANTHER" id="PTHR38095">
    <property type="entry name" value="ANAEROBIC DIMETHYL SULFOXIDE REDUCTASE CHAIN YNFH"/>
    <property type="match status" value="1"/>
</dbReference>
<dbReference type="Proteomes" id="UP001247542">
    <property type="component" value="Unassembled WGS sequence"/>
</dbReference>
<dbReference type="EMBL" id="JASXSX010000001">
    <property type="protein sequence ID" value="MDT3767373.1"/>
    <property type="molecule type" value="Genomic_DNA"/>
</dbReference>
<keyword evidence="1" id="KW-0472">Membrane</keyword>
<keyword evidence="2" id="KW-0560">Oxidoreductase</keyword>
<feature type="transmembrane region" description="Helical" evidence="1">
    <location>
        <begin position="117"/>
        <end position="140"/>
    </location>
</feature>
<dbReference type="RefSeq" id="WP_313272870.1">
    <property type="nucleotide sequence ID" value="NZ_JASXSX010000001.1"/>
</dbReference>
<evidence type="ECO:0000313" key="2">
    <source>
        <dbReference type="EMBL" id="MDT3767373.1"/>
    </source>
</evidence>
<accession>A0ABU3IAX5</accession>
<dbReference type="EC" id="1.8.5.3" evidence="2"/>
<feature type="transmembrane region" description="Helical" evidence="1">
    <location>
        <begin position="209"/>
        <end position="230"/>
    </location>
</feature>
<dbReference type="GO" id="GO:0016491">
    <property type="term" value="F:oxidoreductase activity"/>
    <property type="evidence" value="ECO:0007669"/>
    <property type="project" value="UniProtKB-KW"/>
</dbReference>
<evidence type="ECO:0000256" key="1">
    <source>
        <dbReference type="SAM" id="Phobius"/>
    </source>
</evidence>
<comment type="caution">
    <text evidence="2">The sequence shown here is derived from an EMBL/GenBank/DDBJ whole genome shotgun (WGS) entry which is preliminary data.</text>
</comment>
<proteinExistence type="predicted"/>
<keyword evidence="1" id="KW-1133">Transmembrane helix</keyword>
<dbReference type="PANTHER" id="PTHR38095:SF2">
    <property type="entry name" value="ANAEROBIC DIMETHYL SULFOXIDE REDUCTASE CHAIN C"/>
    <property type="match status" value="1"/>
</dbReference>
<feature type="transmembrane region" description="Helical" evidence="1">
    <location>
        <begin position="44"/>
        <end position="65"/>
    </location>
</feature>
<feature type="transmembrane region" description="Helical" evidence="1">
    <location>
        <begin position="6"/>
        <end position="32"/>
    </location>
</feature>
<feature type="transmembrane region" description="Helical" evidence="1">
    <location>
        <begin position="85"/>
        <end position="105"/>
    </location>
</feature>
<evidence type="ECO:0000313" key="3">
    <source>
        <dbReference type="Proteomes" id="UP001247542"/>
    </source>
</evidence>
<sequence length="319" mass="35367">MNVSEWPVTLFTVLTQLSVGAFIALGFINVMGRRYSSARVIDRVSYPALYAIGPIMVLALVGSMFHMGNPLNSLNVIRHVGSSWLSLEIVFGVGFAGLGFAFAFVQWMGWFSPLLRNVLASFTALWGLAFIFVTANVYLLPTVPAWNHWTTVAQFFLTAFITGPLAVAVALAAYPWIRRSHTLSRWMSRRPMEFDSALEGRVDRLITRCLRWVGVAAVTLLPVELVVILFNFMRGTGVNPPEHAFQMGWFVTRIVLIVVGAGLMGLYLTRLPDSPADAGVRSRSNRRVLTLVATSFTLVLVAEFIGRFIFYGANNRIGI</sequence>
<name>A0ABU3IAX5_9ACTO</name>
<reference evidence="2 3" key="1">
    <citation type="submission" date="2023-06" db="EMBL/GenBank/DDBJ databases">
        <title>Draft genome sequence of Gleimia hominis type strain CCUG 57540T.</title>
        <authorList>
            <person name="Salva-Serra F."/>
            <person name="Cardew S."/>
            <person name="Jensie Markopoulos S."/>
            <person name="Ohlen M."/>
            <person name="Inganas E."/>
            <person name="Svensson-Stadler L."/>
            <person name="Moore E.R.B."/>
        </authorList>
    </citation>
    <scope>NUCLEOTIDE SEQUENCE [LARGE SCALE GENOMIC DNA]</scope>
    <source>
        <strain evidence="2 3">CCUG 57540</strain>
    </source>
</reference>
<keyword evidence="3" id="KW-1185">Reference proteome</keyword>
<dbReference type="InterPro" id="IPR007059">
    <property type="entry name" value="DmsC"/>
</dbReference>
<dbReference type="Pfam" id="PF04976">
    <property type="entry name" value="DmsC"/>
    <property type="match status" value="1"/>
</dbReference>
<keyword evidence="1" id="KW-0812">Transmembrane</keyword>
<gene>
    <name evidence="2" type="ORF">QS713_04740</name>
</gene>
<protein>
    <submittedName>
        <fullName evidence="2">Dimethyl sulfoxide reductase anchor subunit</fullName>
        <ecNumber evidence="2">1.8.5.3</ecNumber>
    </submittedName>
</protein>
<feature type="transmembrane region" description="Helical" evidence="1">
    <location>
        <begin position="152"/>
        <end position="177"/>
    </location>
</feature>
<organism evidence="2 3">
    <name type="scientific">Gleimia hominis</name>
    <dbReference type="NCBI Taxonomy" id="595468"/>
    <lineage>
        <taxon>Bacteria</taxon>
        <taxon>Bacillati</taxon>
        <taxon>Actinomycetota</taxon>
        <taxon>Actinomycetes</taxon>
        <taxon>Actinomycetales</taxon>
        <taxon>Actinomycetaceae</taxon>
        <taxon>Gleimia</taxon>
    </lineage>
</organism>